<reference evidence="2" key="2">
    <citation type="submission" date="2023-06" db="EMBL/GenBank/DDBJ databases">
        <authorList>
            <consortium name="Lawrence Berkeley National Laboratory"/>
            <person name="Haridas S."/>
            <person name="Hensen N."/>
            <person name="Bonometti L."/>
            <person name="Westerberg I."/>
            <person name="Brannstrom I.O."/>
            <person name="Guillou S."/>
            <person name="Cros-Aarteil S."/>
            <person name="Calhoun S."/>
            <person name="Kuo A."/>
            <person name="Mondo S."/>
            <person name="Pangilinan J."/>
            <person name="Riley R."/>
            <person name="Labutti K."/>
            <person name="Andreopoulos B."/>
            <person name="Lipzen A."/>
            <person name="Chen C."/>
            <person name="Yanf M."/>
            <person name="Daum C."/>
            <person name="Ng V."/>
            <person name="Clum A."/>
            <person name="Steindorff A."/>
            <person name="Ohm R."/>
            <person name="Martin F."/>
            <person name="Silar P."/>
            <person name="Natvig D."/>
            <person name="Lalanne C."/>
            <person name="Gautier V."/>
            <person name="Ament-Velasquez S.L."/>
            <person name="Kruys A."/>
            <person name="Hutchinson M.I."/>
            <person name="Powell A.J."/>
            <person name="Barry K."/>
            <person name="Miller A.N."/>
            <person name="Grigoriev I.V."/>
            <person name="Debuchy R."/>
            <person name="Gladieux P."/>
            <person name="Thoren M.H."/>
            <person name="Johannesson H."/>
        </authorList>
    </citation>
    <scope>NUCLEOTIDE SEQUENCE</scope>
    <source>
        <strain evidence="2">CBS 958.72</strain>
    </source>
</reference>
<sequence length="288" mass="35211">ALPSPFHSRVAISHAQNRRLPRAQYYRRRTQYAVHSISGHYQRWRSSQPAEHPPPLFSSFARLLSRKLYLRYSVLALLFRTLRIGAFPEPNIIADALNTPCIQSQGITNVGALHNQQNIPATIEAPGQKMNQQNTFAALQTKQRQQMSHYWASRNQEFNYEQKQRNQAHDEEWEQRNLEREPWNQKWDQYRQRREKLMQKWEKLKEEQNQYLSLEQRNERWEQLTRGQQWVQKWNLGYTQWQEKWTQRDKEWNQAWDQRNQELRQKWDHRLRALNSRQNQERNRLRGN</sequence>
<evidence type="ECO:0000313" key="2">
    <source>
        <dbReference type="EMBL" id="KAK3360802.1"/>
    </source>
</evidence>
<organism evidence="2 3">
    <name type="scientific">Lasiosphaeria ovina</name>
    <dbReference type="NCBI Taxonomy" id="92902"/>
    <lineage>
        <taxon>Eukaryota</taxon>
        <taxon>Fungi</taxon>
        <taxon>Dikarya</taxon>
        <taxon>Ascomycota</taxon>
        <taxon>Pezizomycotina</taxon>
        <taxon>Sordariomycetes</taxon>
        <taxon>Sordariomycetidae</taxon>
        <taxon>Sordariales</taxon>
        <taxon>Lasiosphaeriaceae</taxon>
        <taxon>Lasiosphaeria</taxon>
    </lineage>
</organism>
<gene>
    <name evidence="2" type="ORF">B0T24DRAFT_692763</name>
</gene>
<reference evidence="2" key="1">
    <citation type="journal article" date="2023" name="Mol. Phylogenet. Evol.">
        <title>Genome-scale phylogeny and comparative genomics of the fungal order Sordariales.</title>
        <authorList>
            <person name="Hensen N."/>
            <person name="Bonometti L."/>
            <person name="Westerberg I."/>
            <person name="Brannstrom I.O."/>
            <person name="Guillou S."/>
            <person name="Cros-Aarteil S."/>
            <person name="Calhoun S."/>
            <person name="Haridas S."/>
            <person name="Kuo A."/>
            <person name="Mondo S."/>
            <person name="Pangilinan J."/>
            <person name="Riley R."/>
            <person name="LaButti K."/>
            <person name="Andreopoulos B."/>
            <person name="Lipzen A."/>
            <person name="Chen C."/>
            <person name="Yan M."/>
            <person name="Daum C."/>
            <person name="Ng V."/>
            <person name="Clum A."/>
            <person name="Steindorff A."/>
            <person name="Ohm R.A."/>
            <person name="Martin F."/>
            <person name="Silar P."/>
            <person name="Natvig D.O."/>
            <person name="Lalanne C."/>
            <person name="Gautier V."/>
            <person name="Ament-Velasquez S.L."/>
            <person name="Kruys A."/>
            <person name="Hutchinson M.I."/>
            <person name="Powell A.J."/>
            <person name="Barry K."/>
            <person name="Miller A.N."/>
            <person name="Grigoriev I.V."/>
            <person name="Debuchy R."/>
            <person name="Gladieux P."/>
            <person name="Hiltunen Thoren M."/>
            <person name="Johannesson H."/>
        </authorList>
    </citation>
    <scope>NUCLEOTIDE SEQUENCE</scope>
    <source>
        <strain evidence="2">CBS 958.72</strain>
    </source>
</reference>
<protein>
    <submittedName>
        <fullName evidence="2">Uncharacterized protein</fullName>
    </submittedName>
</protein>
<dbReference type="EMBL" id="JAULSN010000014">
    <property type="protein sequence ID" value="KAK3360802.1"/>
    <property type="molecule type" value="Genomic_DNA"/>
</dbReference>
<name>A0AAE0MXP5_9PEZI</name>
<feature type="non-terminal residue" evidence="2">
    <location>
        <position position="1"/>
    </location>
</feature>
<dbReference type="AlphaFoldDB" id="A0AAE0MXP5"/>
<evidence type="ECO:0000313" key="3">
    <source>
        <dbReference type="Proteomes" id="UP001287356"/>
    </source>
</evidence>
<dbReference type="Proteomes" id="UP001287356">
    <property type="component" value="Unassembled WGS sequence"/>
</dbReference>
<feature type="coiled-coil region" evidence="1">
    <location>
        <begin position="161"/>
        <end position="224"/>
    </location>
</feature>
<keyword evidence="3" id="KW-1185">Reference proteome</keyword>
<accession>A0AAE0MXP5</accession>
<keyword evidence="1" id="KW-0175">Coiled coil</keyword>
<proteinExistence type="predicted"/>
<comment type="caution">
    <text evidence="2">The sequence shown here is derived from an EMBL/GenBank/DDBJ whole genome shotgun (WGS) entry which is preliminary data.</text>
</comment>
<evidence type="ECO:0000256" key="1">
    <source>
        <dbReference type="SAM" id="Coils"/>
    </source>
</evidence>